<keyword evidence="2" id="KW-1185">Reference proteome</keyword>
<dbReference type="Proteomes" id="UP000299102">
    <property type="component" value="Unassembled WGS sequence"/>
</dbReference>
<keyword evidence="1" id="KW-0413">Isomerase</keyword>
<dbReference type="GO" id="GO:2000781">
    <property type="term" value="P:positive regulation of double-strand break repair"/>
    <property type="evidence" value="ECO:0007669"/>
    <property type="project" value="InterPro"/>
</dbReference>
<reference evidence="1 2" key="1">
    <citation type="journal article" date="2019" name="Commun. Biol.">
        <title>The bagworm genome reveals a unique fibroin gene that provides high tensile strength.</title>
        <authorList>
            <person name="Kono N."/>
            <person name="Nakamura H."/>
            <person name="Ohtoshi R."/>
            <person name="Tomita M."/>
            <person name="Numata K."/>
            <person name="Arakawa K."/>
        </authorList>
    </citation>
    <scope>NUCLEOTIDE SEQUENCE [LARGE SCALE GENOMIC DNA]</scope>
</reference>
<dbReference type="GO" id="GO:0016853">
    <property type="term" value="F:isomerase activity"/>
    <property type="evidence" value="ECO:0007669"/>
    <property type="project" value="UniProtKB-KW"/>
</dbReference>
<dbReference type="EMBL" id="BGZK01001484">
    <property type="protein sequence ID" value="GBP80840.1"/>
    <property type="molecule type" value="Genomic_DNA"/>
</dbReference>
<sequence length="509" mass="57675">MVMSFTNIQVFEGDGLTDRVCNSCIEKLSSAYLFKIQVEKIDCFLREDFVTSNDREGLQKTSTFDYNALINKDIHIHTGYGRIIERDDQNSLKDGNVESKLSDSQSSSDETDTDVASIKCTYCDHSYNSTGVHRCNVTCVVETHSPGSEGTLVAEGMGEDIVQNDFKTENHEIDINVDTVDGHMPLNDVRTHKNVRRKIGWSNENIYQEIVFKNPPKKKVVQTPTSSPFKAMFARLGNESFSTPKKISFRKLIEDGKAKTSNYIPFRRYLENYKQKKRTAEIHKLTKTNLKGVISDSDCGSPSGTSEESWKLKQNLICACDKKIYMLSENLQDRTRICEMITSLGGIVAESTKMEMLATHFISSLPVDACSGMMVCALATGKWLLHSNFVYDSFRSGTFLNEKLYEWIKHPKILELDNTSVEVAKAAVYWHLELTALCAKFPFEGMQIVLIMKKKYRQYYQMIFKTLKAKPMTYDPRMSQETVTGQFPFLLPGTEAVSGGRVELGILSR</sequence>
<dbReference type="AlphaFoldDB" id="A0A4C1Z000"/>
<accession>A0A4C1Z000</accession>
<evidence type="ECO:0000313" key="1">
    <source>
        <dbReference type="EMBL" id="GBP80840.1"/>
    </source>
</evidence>
<comment type="caution">
    <text evidence="1">The sequence shown here is derived from an EMBL/GenBank/DDBJ whole genome shotgun (WGS) entry which is preliminary data.</text>
</comment>
<dbReference type="OrthoDB" id="273147at2759"/>
<dbReference type="CDD" id="cd17738">
    <property type="entry name" value="BRCT_TopBP1_rpt7"/>
    <property type="match status" value="1"/>
</dbReference>
<gene>
    <name evidence="1" type="primary">TOPBP1</name>
    <name evidence="1" type="ORF">EVAR_99935_1</name>
</gene>
<dbReference type="GO" id="GO:1990166">
    <property type="term" value="P:protein localization to site of double-strand break"/>
    <property type="evidence" value="ECO:0007669"/>
    <property type="project" value="TreeGrafter"/>
</dbReference>
<dbReference type="GO" id="GO:0006974">
    <property type="term" value="P:DNA damage response"/>
    <property type="evidence" value="ECO:0007669"/>
    <property type="project" value="TreeGrafter"/>
</dbReference>
<dbReference type="InterPro" id="IPR036420">
    <property type="entry name" value="BRCT_dom_sf"/>
</dbReference>
<dbReference type="SUPFAM" id="SSF57716">
    <property type="entry name" value="Glucocorticoid receptor-like (DNA-binding domain)"/>
    <property type="match status" value="1"/>
</dbReference>
<protein>
    <submittedName>
        <fullName evidence="1">DNA topoisomerase 2-binding protein 1</fullName>
    </submittedName>
</protein>
<dbReference type="Gene3D" id="3.40.50.10190">
    <property type="entry name" value="BRCT domain"/>
    <property type="match status" value="1"/>
</dbReference>
<name>A0A4C1Z000_EUMVA</name>
<dbReference type="PANTHER" id="PTHR46677">
    <property type="entry name" value="SMC5-SMC6 COMPLEX LOCALIZATION FACTOR PROTEIN 1"/>
    <property type="match status" value="1"/>
</dbReference>
<dbReference type="InterPro" id="IPR042479">
    <property type="entry name" value="Slf1"/>
</dbReference>
<evidence type="ECO:0000313" key="2">
    <source>
        <dbReference type="Proteomes" id="UP000299102"/>
    </source>
</evidence>
<proteinExistence type="predicted"/>
<dbReference type="GO" id="GO:0005634">
    <property type="term" value="C:nucleus"/>
    <property type="evidence" value="ECO:0007669"/>
    <property type="project" value="TreeGrafter"/>
</dbReference>
<organism evidence="1 2">
    <name type="scientific">Eumeta variegata</name>
    <name type="common">Bagworm moth</name>
    <name type="synonym">Eumeta japonica</name>
    <dbReference type="NCBI Taxonomy" id="151549"/>
    <lineage>
        <taxon>Eukaryota</taxon>
        <taxon>Metazoa</taxon>
        <taxon>Ecdysozoa</taxon>
        <taxon>Arthropoda</taxon>
        <taxon>Hexapoda</taxon>
        <taxon>Insecta</taxon>
        <taxon>Pterygota</taxon>
        <taxon>Neoptera</taxon>
        <taxon>Endopterygota</taxon>
        <taxon>Lepidoptera</taxon>
        <taxon>Glossata</taxon>
        <taxon>Ditrysia</taxon>
        <taxon>Tineoidea</taxon>
        <taxon>Psychidae</taxon>
        <taxon>Oiketicinae</taxon>
        <taxon>Eumeta</taxon>
    </lineage>
</organism>
<dbReference type="SUPFAM" id="SSF52113">
    <property type="entry name" value="BRCT domain"/>
    <property type="match status" value="1"/>
</dbReference>
<dbReference type="STRING" id="151549.A0A4C1Z000"/>
<dbReference type="PANTHER" id="PTHR46677:SF1">
    <property type="entry name" value="SMC5-SMC6 COMPLEX LOCALIZATION FACTOR PROTEIN 1"/>
    <property type="match status" value="1"/>
</dbReference>
<dbReference type="GO" id="GO:0035861">
    <property type="term" value="C:site of double-strand break"/>
    <property type="evidence" value="ECO:0007669"/>
    <property type="project" value="TreeGrafter"/>
</dbReference>